<dbReference type="Gene3D" id="3.10.450.490">
    <property type="match status" value="1"/>
</dbReference>
<feature type="compositionally biased region" description="Polar residues" evidence="6">
    <location>
        <begin position="69"/>
        <end position="78"/>
    </location>
</feature>
<organism evidence="8">
    <name type="scientific">marine metagenome</name>
    <dbReference type="NCBI Taxonomy" id="408172"/>
    <lineage>
        <taxon>unclassified sequences</taxon>
        <taxon>metagenomes</taxon>
        <taxon>ecological metagenomes</taxon>
    </lineage>
</organism>
<name>A0A382AZR4_9ZZZZ</name>
<dbReference type="InterPro" id="IPR050728">
    <property type="entry name" value="Zinc_Metalloprotease_M4"/>
</dbReference>
<keyword evidence="5" id="KW-0482">Metalloprotease</keyword>
<evidence type="ECO:0000313" key="8">
    <source>
        <dbReference type="EMBL" id="SVB06791.1"/>
    </source>
</evidence>
<dbReference type="InterPro" id="IPR011096">
    <property type="entry name" value="FTP_domain"/>
</dbReference>
<feature type="domain" description="FTP" evidence="7">
    <location>
        <begin position="165"/>
        <end position="214"/>
    </location>
</feature>
<sequence length="301" mass="34508">MSKYQMIKHIQPSKWILPVFLMFHGLFGENVNRTALSSKPVKSSRTIQKLTISELQVLGERLKEVMGEPSQNQQFQKGSNSSLSQSLSGLRDSPINLTRQIKKTEFKSKFNVSWNKINDTPVFITGPELSEFSSQFSGASSAQEIAKEFISVHKEVFQIEDSYAELETVKEFDDRYGKTHVKFQQIYQGIPVWGKTVVSHFEPEGDLYLINARFSPSPKDLDLSQINYLKEQAIQIALDDLGTFSTVTEFNDEMKALLSYNSPVGKQYIWIDKDGHTPHLIWHVQVRPNAVDNWYYFIDAK</sequence>
<dbReference type="PANTHER" id="PTHR33794:SF1">
    <property type="entry name" value="BACILLOLYSIN"/>
    <property type="match status" value="1"/>
</dbReference>
<feature type="compositionally biased region" description="Low complexity" evidence="6">
    <location>
        <begin position="79"/>
        <end position="89"/>
    </location>
</feature>
<evidence type="ECO:0000256" key="6">
    <source>
        <dbReference type="SAM" id="MobiDB-lite"/>
    </source>
</evidence>
<evidence type="ECO:0000256" key="3">
    <source>
        <dbReference type="ARBA" id="ARBA00022801"/>
    </source>
</evidence>
<dbReference type="GO" id="GO:0008237">
    <property type="term" value="F:metallopeptidase activity"/>
    <property type="evidence" value="ECO:0007669"/>
    <property type="project" value="UniProtKB-KW"/>
</dbReference>
<keyword evidence="3" id="KW-0378">Hydrolase</keyword>
<evidence type="ECO:0000256" key="5">
    <source>
        <dbReference type="ARBA" id="ARBA00023049"/>
    </source>
</evidence>
<evidence type="ECO:0000256" key="4">
    <source>
        <dbReference type="ARBA" id="ARBA00022833"/>
    </source>
</evidence>
<feature type="region of interest" description="Disordered" evidence="6">
    <location>
        <begin position="68"/>
        <end position="89"/>
    </location>
</feature>
<gene>
    <name evidence="8" type="ORF">METZ01_LOCUS159645</name>
</gene>
<proteinExistence type="predicted"/>
<dbReference type="EMBL" id="UINC01027479">
    <property type="protein sequence ID" value="SVB06791.1"/>
    <property type="molecule type" value="Genomic_DNA"/>
</dbReference>
<evidence type="ECO:0000256" key="2">
    <source>
        <dbReference type="ARBA" id="ARBA00022723"/>
    </source>
</evidence>
<keyword evidence="1" id="KW-0645">Protease</keyword>
<keyword evidence="2" id="KW-0479">Metal-binding</keyword>
<reference evidence="8" key="1">
    <citation type="submission" date="2018-05" db="EMBL/GenBank/DDBJ databases">
        <authorList>
            <person name="Lanie J.A."/>
            <person name="Ng W.-L."/>
            <person name="Kazmierczak K.M."/>
            <person name="Andrzejewski T.M."/>
            <person name="Davidsen T.M."/>
            <person name="Wayne K.J."/>
            <person name="Tettelin H."/>
            <person name="Glass J.I."/>
            <person name="Rusch D."/>
            <person name="Podicherti R."/>
            <person name="Tsui H.-C.T."/>
            <person name="Winkler M.E."/>
        </authorList>
    </citation>
    <scope>NUCLEOTIDE SEQUENCE</scope>
</reference>
<protein>
    <recommendedName>
        <fullName evidence="7">FTP domain-containing protein</fullName>
    </recommendedName>
</protein>
<dbReference type="GO" id="GO:0006508">
    <property type="term" value="P:proteolysis"/>
    <property type="evidence" value="ECO:0007669"/>
    <property type="project" value="UniProtKB-KW"/>
</dbReference>
<dbReference type="Pfam" id="PF07504">
    <property type="entry name" value="FTP"/>
    <property type="match status" value="1"/>
</dbReference>
<dbReference type="AlphaFoldDB" id="A0A382AZR4"/>
<dbReference type="GO" id="GO:0046872">
    <property type="term" value="F:metal ion binding"/>
    <property type="evidence" value="ECO:0007669"/>
    <property type="project" value="UniProtKB-KW"/>
</dbReference>
<accession>A0A382AZR4</accession>
<keyword evidence="4" id="KW-0862">Zinc</keyword>
<evidence type="ECO:0000256" key="1">
    <source>
        <dbReference type="ARBA" id="ARBA00022670"/>
    </source>
</evidence>
<evidence type="ECO:0000259" key="7">
    <source>
        <dbReference type="Pfam" id="PF07504"/>
    </source>
</evidence>
<dbReference type="PANTHER" id="PTHR33794">
    <property type="entry name" value="BACILLOLYSIN"/>
    <property type="match status" value="1"/>
</dbReference>
<feature type="non-terminal residue" evidence="8">
    <location>
        <position position="301"/>
    </location>
</feature>